<evidence type="ECO:0000313" key="2">
    <source>
        <dbReference type="Proteomes" id="UP000631670"/>
    </source>
</evidence>
<evidence type="ECO:0000313" key="1">
    <source>
        <dbReference type="EMBL" id="MBE1496665.1"/>
    </source>
</evidence>
<comment type="caution">
    <text evidence="1">The sequence shown here is derived from an EMBL/GenBank/DDBJ whole genome shotgun (WGS) entry which is preliminary data.</text>
</comment>
<gene>
    <name evidence="1" type="ORF">H4696_003765</name>
</gene>
<organism evidence="1 2">
    <name type="scientific">Amycolatopsis lexingtonensis</name>
    <dbReference type="NCBI Taxonomy" id="218822"/>
    <lineage>
        <taxon>Bacteria</taxon>
        <taxon>Bacillati</taxon>
        <taxon>Actinomycetota</taxon>
        <taxon>Actinomycetes</taxon>
        <taxon>Pseudonocardiales</taxon>
        <taxon>Pseudonocardiaceae</taxon>
        <taxon>Amycolatopsis</taxon>
    </lineage>
</organism>
<accession>A0ABR9I0G0</accession>
<dbReference type="EMBL" id="JADBEG010000001">
    <property type="protein sequence ID" value="MBE1496665.1"/>
    <property type="molecule type" value="Genomic_DNA"/>
</dbReference>
<reference evidence="1 2" key="1">
    <citation type="submission" date="2020-10" db="EMBL/GenBank/DDBJ databases">
        <title>Sequencing the genomes of 1000 actinobacteria strains.</title>
        <authorList>
            <person name="Klenk H.-P."/>
        </authorList>
    </citation>
    <scope>NUCLEOTIDE SEQUENCE [LARGE SCALE GENOMIC DNA]</scope>
    <source>
        <strain evidence="1 2">DSM 44653</strain>
    </source>
</reference>
<dbReference type="Proteomes" id="UP000631670">
    <property type="component" value="Unassembled WGS sequence"/>
</dbReference>
<name>A0ABR9I0G0_9PSEU</name>
<protein>
    <submittedName>
        <fullName evidence="1">Uncharacterized protein</fullName>
    </submittedName>
</protein>
<sequence length="64" mass="7660">MNWGYVTGRWLCERREVASRAERRGNRAEVRDFAIGRRRRDRPRGWPAAGVCRPPGWPPRGWRR</sequence>
<proteinExistence type="predicted"/>
<keyword evidence="2" id="KW-1185">Reference proteome</keyword>